<dbReference type="PANTHER" id="PTHR45615">
    <property type="entry name" value="MYOSIN HEAVY CHAIN, NON-MUSCLE"/>
    <property type="match status" value="1"/>
</dbReference>
<dbReference type="AlphaFoldDB" id="A0A0D1E2T0"/>
<accession>A0A0D1E2T0</accession>
<sequence>MSRRDLTESAPVAAQVAPPHVSVVRRPLGPSAKSNVVPTTATATAPTHGVKPQLKMEDRLSKAECKIHDLQREKINIQNELGDLQTELRLAAQREAKLKHSLDKCEKSHAALKEKSNKLSDLQARLGELNKVHEESKARRQKEIVELTEKLQKQEERRKHETAEAAHTVANEKAKAREYQTRYSEIEAELQQLRLQGTASHDILTEKQRLIDDLQAQRESEKIIAIDAQKYARKIEVELNAKIEQLQAELESKHEQVAHTVHEQRAAAEAARSELESHIDELMQEAEDVEQQHAHNLSMVSKAVSQHIESLQWQSNYDKDALRAKWHHNAFGRIQLETLAEERAAQIHELVAVVKQVQHDRDTAKQLVSTLEEDLASITSELSAERQLASRLIEQQQEQQPCSSVGASSSWCDLSGLTEALYTDAGYASLAQVELEDALARNALLQEETAELHARYISCSTETKATEEALAATRSQVATLENLVAAKTREIDNLSSNLSEIEPLRKRLAEALEQADASRKEAETQAEASRSLMASLQNARIAEKAERDERDRMASLLDHAEHYELLYNELVEQARHLVQRNALAEEQVASLSALNSELLSHKNPNQKIMYMDRVRHELDQVKHENLDLRLQLERMQEENGILKRELGSYKAVNVPLSQRPRAEVTRVLRAGDHDGLLRQVSESLGQQPGQAIKPVPTLVGTPVRPAFANGTAKTPFTVQGPRFTAEPLQAALQKTIAGDDRKLDVKAVKETCETGAVVMPHPPLPIDTGLSPKKRRSYGNLSVHAAEAQPEKVEQREDQGEVEDDTLLPLPSACEAPDHDLAVRRSRPRHTLVNSGALRVGQQPASLITSAVPGARTESTSAIPSTTSSANAAGGARRPSLTTSSLGIKARRVSELVRASTPPLSLIADCSCLETPNLPLLDAALPSPSPYGMTDWTATDETSHIPALNPHRPDLAAFTHSTPLVAPPKQRSKSRYSNAQRVARNAVDASLSITPRAKKGLLSNRHAQVAVTGAGGEMVYEDEHDSLRRGWLYDEEDGESAELPGLSIERASQQQHQPQKPVTKKHKSKAKPRHSMKLVKSGPMARTFFR</sequence>
<evidence type="ECO:0000313" key="3">
    <source>
        <dbReference type="EMBL" id="KIS70126.1"/>
    </source>
</evidence>
<evidence type="ECO:0000256" key="1">
    <source>
        <dbReference type="SAM" id="Coils"/>
    </source>
</evidence>
<feature type="compositionally biased region" description="Basic residues" evidence="2">
    <location>
        <begin position="1062"/>
        <end position="1077"/>
    </location>
</feature>
<organism evidence="3 4">
    <name type="scientific">Mycosarcoma maydis</name>
    <name type="common">Corn smut fungus</name>
    <name type="synonym">Ustilago maydis</name>
    <dbReference type="NCBI Taxonomy" id="5270"/>
    <lineage>
        <taxon>Eukaryota</taxon>
        <taxon>Fungi</taxon>
        <taxon>Dikarya</taxon>
        <taxon>Basidiomycota</taxon>
        <taxon>Ustilaginomycotina</taxon>
        <taxon>Ustilaginomycetes</taxon>
        <taxon>Ustilaginales</taxon>
        <taxon>Ustilaginaceae</taxon>
        <taxon>Mycosarcoma</taxon>
    </lineage>
</organism>
<feature type="compositionally biased region" description="Polar residues" evidence="2">
    <location>
        <begin position="1050"/>
        <end position="1060"/>
    </location>
</feature>
<evidence type="ECO:0000313" key="4">
    <source>
        <dbReference type="Proteomes" id="UP000000561"/>
    </source>
</evidence>
<dbReference type="GO" id="GO:0005783">
    <property type="term" value="C:endoplasmic reticulum"/>
    <property type="evidence" value="ECO:0000318"/>
    <property type="project" value="GO_Central"/>
</dbReference>
<proteinExistence type="predicted"/>
<feature type="coiled-coil region" evidence="1">
    <location>
        <begin position="611"/>
        <end position="652"/>
    </location>
</feature>
<dbReference type="RefSeq" id="XP_011388240.1">
    <property type="nucleotide sequence ID" value="XM_011389938.1"/>
</dbReference>
<feature type="region of interest" description="Disordered" evidence="2">
    <location>
        <begin position="24"/>
        <end position="47"/>
    </location>
</feature>
<evidence type="ECO:0000256" key="2">
    <source>
        <dbReference type="SAM" id="MobiDB-lite"/>
    </source>
</evidence>
<dbReference type="Proteomes" id="UP000000561">
    <property type="component" value="Chromosome 4"/>
</dbReference>
<dbReference type="GO" id="GO:0061025">
    <property type="term" value="P:membrane fusion"/>
    <property type="evidence" value="ECO:0000318"/>
    <property type="project" value="GO_Central"/>
</dbReference>
<dbReference type="PANTHER" id="PTHR45615:SF40">
    <property type="entry name" value="MYOSIN HEAVY CHAIN, NON-MUSCLE"/>
    <property type="match status" value="1"/>
</dbReference>
<dbReference type="KEGG" id="uma:UMAG_05198"/>
<feature type="region of interest" description="Disordered" evidence="2">
    <location>
        <begin position="759"/>
        <end position="803"/>
    </location>
</feature>
<reference evidence="3 4" key="1">
    <citation type="journal article" date="2006" name="Nature">
        <title>Insights from the genome of the biotrophic fungal plant pathogen Ustilago maydis.</title>
        <authorList>
            <person name="Kamper J."/>
            <person name="Kahmann R."/>
            <person name="Bolker M."/>
            <person name="Ma L.J."/>
            <person name="Brefort T."/>
            <person name="Saville B.J."/>
            <person name="Banuett F."/>
            <person name="Kronstad J.W."/>
            <person name="Gold S.E."/>
            <person name="Muller O."/>
            <person name="Perlin M.H."/>
            <person name="Wosten H.A."/>
            <person name="de Vries R."/>
            <person name="Ruiz-Herrera J."/>
            <person name="Reynaga-Pena C.G."/>
            <person name="Snetselaar K."/>
            <person name="McCann M."/>
            <person name="Perez-Martin J."/>
            <person name="Feldbrugge M."/>
            <person name="Basse C.W."/>
            <person name="Steinberg G."/>
            <person name="Ibeas J.I."/>
            <person name="Holloman W."/>
            <person name="Guzman P."/>
            <person name="Farman M."/>
            <person name="Stajich J.E."/>
            <person name="Sentandreu R."/>
            <person name="Gonzalez-Prieto J.M."/>
            <person name="Kennell J.C."/>
            <person name="Molina L."/>
            <person name="Schirawski J."/>
            <person name="Mendoza-Mendoza A."/>
            <person name="Greilinger D."/>
            <person name="Munch K."/>
            <person name="Rossel N."/>
            <person name="Scherer M."/>
            <person name="Vranes M."/>
            <person name="Ladendorf O."/>
            <person name="Vincon V."/>
            <person name="Fuchs U."/>
            <person name="Sandrock B."/>
            <person name="Meng S."/>
            <person name="Ho E.C."/>
            <person name="Cahill M.J."/>
            <person name="Boyce K.J."/>
            <person name="Klose J."/>
            <person name="Klosterman S.J."/>
            <person name="Deelstra H.J."/>
            <person name="Ortiz-Castellanos L."/>
            <person name="Li W."/>
            <person name="Sanchez-Alonso P."/>
            <person name="Schreier P.H."/>
            <person name="Hauser-Hahn I."/>
            <person name="Vaupel M."/>
            <person name="Koopmann E."/>
            <person name="Friedrich G."/>
            <person name="Voss H."/>
            <person name="Schluter T."/>
            <person name="Margolis J."/>
            <person name="Platt D."/>
            <person name="Swimmer C."/>
            <person name="Gnirke A."/>
            <person name="Chen F."/>
            <person name="Vysotskaia V."/>
            <person name="Mannhaupt G."/>
            <person name="Guldener U."/>
            <person name="Munsterkotter M."/>
            <person name="Haase D."/>
            <person name="Oesterheld M."/>
            <person name="Mewes H.W."/>
            <person name="Mauceli E.W."/>
            <person name="DeCaprio D."/>
            <person name="Wade C.M."/>
            <person name="Butler J."/>
            <person name="Young S."/>
            <person name="Jaffe D.B."/>
            <person name="Calvo S."/>
            <person name="Nusbaum C."/>
            <person name="Galagan J."/>
            <person name="Birren B.W."/>
        </authorList>
    </citation>
    <scope>NUCLEOTIDE SEQUENCE [LARGE SCALE GENOMIC DNA]</scope>
    <source>
        <strain evidence="4">DSM 14603 / FGSC 9021 / UM521</strain>
    </source>
</reference>
<dbReference type="InParanoid" id="A0A0D1E2T0"/>
<feature type="compositionally biased region" description="Low complexity" evidence="2">
    <location>
        <begin position="857"/>
        <end position="880"/>
    </location>
</feature>
<feature type="region of interest" description="Disordered" evidence="2">
    <location>
        <begin position="1036"/>
        <end position="1090"/>
    </location>
</feature>
<feature type="coiled-coil region" evidence="1">
    <location>
        <begin position="53"/>
        <end position="196"/>
    </location>
</feature>
<dbReference type="VEuPathDB" id="FungiDB:UMAG_05198"/>
<dbReference type="GO" id="GO:0048211">
    <property type="term" value="P:Golgi vesicle docking"/>
    <property type="evidence" value="ECO:0000318"/>
    <property type="project" value="GO_Central"/>
</dbReference>
<dbReference type="GO" id="GO:0006886">
    <property type="term" value="P:intracellular protein transport"/>
    <property type="evidence" value="ECO:0000318"/>
    <property type="project" value="GO_Central"/>
</dbReference>
<feature type="region of interest" description="Disordered" evidence="2">
    <location>
        <begin position="852"/>
        <end position="883"/>
    </location>
</feature>
<feature type="compositionally biased region" description="Basic and acidic residues" evidence="2">
    <location>
        <begin position="789"/>
        <end position="799"/>
    </location>
</feature>
<dbReference type="GeneID" id="23565150"/>
<keyword evidence="1" id="KW-0175">Coiled coil</keyword>
<feature type="coiled-coil region" evidence="1">
    <location>
        <begin position="428"/>
        <end position="539"/>
    </location>
</feature>
<dbReference type="GO" id="GO:0006888">
    <property type="term" value="P:endoplasmic reticulum to Golgi vesicle-mediated transport"/>
    <property type="evidence" value="ECO:0000318"/>
    <property type="project" value="GO_Central"/>
</dbReference>
<evidence type="ECO:0008006" key="5">
    <source>
        <dbReference type="Google" id="ProtNLM"/>
    </source>
</evidence>
<name>A0A0D1E2T0_MYCMD</name>
<feature type="coiled-coil region" evidence="1">
    <location>
        <begin position="354"/>
        <end position="381"/>
    </location>
</feature>
<dbReference type="STRING" id="237631.A0A0D1E2T0"/>
<feature type="compositionally biased region" description="Low complexity" evidence="2">
    <location>
        <begin position="38"/>
        <end position="47"/>
    </location>
</feature>
<keyword evidence="4" id="KW-1185">Reference proteome</keyword>
<dbReference type="GO" id="GO:0012507">
    <property type="term" value="C:ER to Golgi transport vesicle membrane"/>
    <property type="evidence" value="ECO:0000318"/>
    <property type="project" value="GO_Central"/>
</dbReference>
<dbReference type="GO" id="GO:0005795">
    <property type="term" value="C:Golgi stack"/>
    <property type="evidence" value="ECO:0000318"/>
    <property type="project" value="GO_Central"/>
</dbReference>
<feature type="coiled-coil region" evidence="1">
    <location>
        <begin position="236"/>
        <end position="292"/>
    </location>
</feature>
<dbReference type="OrthoDB" id="419631at2759"/>
<dbReference type="eggNOG" id="ENOG502S53C">
    <property type="taxonomic scope" value="Eukaryota"/>
</dbReference>
<protein>
    <recommendedName>
        <fullName evidence="5">Hyaluronan-mediated motility receptor C-terminal domain-containing protein</fullName>
    </recommendedName>
</protein>
<gene>
    <name evidence="3" type="ORF">UMAG_05198</name>
</gene>
<dbReference type="EMBL" id="CM003143">
    <property type="protein sequence ID" value="KIS70126.1"/>
    <property type="molecule type" value="Genomic_DNA"/>
</dbReference>